<keyword evidence="1" id="KW-0805">Transcription regulation</keyword>
<evidence type="ECO:0000256" key="1">
    <source>
        <dbReference type="ARBA" id="ARBA00023015"/>
    </source>
</evidence>
<dbReference type="EMBL" id="SZVO01000002">
    <property type="protein sequence ID" value="TKT93379.1"/>
    <property type="molecule type" value="Genomic_DNA"/>
</dbReference>
<gene>
    <name evidence="5" type="ORF">FDK13_05880</name>
</gene>
<dbReference type="InterPro" id="IPR020449">
    <property type="entry name" value="Tscrpt_reg_AraC-type_HTH"/>
</dbReference>
<dbReference type="GO" id="GO:0003700">
    <property type="term" value="F:DNA-binding transcription factor activity"/>
    <property type="evidence" value="ECO:0007669"/>
    <property type="project" value="InterPro"/>
</dbReference>
<dbReference type="InterPro" id="IPR018060">
    <property type="entry name" value="HTH_AraC"/>
</dbReference>
<evidence type="ECO:0000259" key="4">
    <source>
        <dbReference type="PROSITE" id="PS01124"/>
    </source>
</evidence>
<dbReference type="PANTHER" id="PTHR43280">
    <property type="entry name" value="ARAC-FAMILY TRANSCRIPTIONAL REGULATOR"/>
    <property type="match status" value="1"/>
</dbReference>
<dbReference type="InterPro" id="IPR009057">
    <property type="entry name" value="Homeodomain-like_sf"/>
</dbReference>
<dbReference type="Proteomes" id="UP000304900">
    <property type="component" value="Unassembled WGS sequence"/>
</dbReference>
<dbReference type="OrthoDB" id="643086at2"/>
<dbReference type="Gene3D" id="1.10.10.60">
    <property type="entry name" value="Homeodomain-like"/>
    <property type="match status" value="2"/>
</dbReference>
<dbReference type="SUPFAM" id="SSF46689">
    <property type="entry name" value="Homeodomain-like"/>
    <property type="match status" value="1"/>
</dbReference>
<dbReference type="SMART" id="SM00342">
    <property type="entry name" value="HTH_ARAC"/>
    <property type="match status" value="1"/>
</dbReference>
<dbReference type="GO" id="GO:0043565">
    <property type="term" value="F:sequence-specific DNA binding"/>
    <property type="evidence" value="ECO:0007669"/>
    <property type="project" value="InterPro"/>
</dbReference>
<dbReference type="PANTHER" id="PTHR43280:SF32">
    <property type="entry name" value="TRANSCRIPTIONAL REGULATORY PROTEIN"/>
    <property type="match status" value="1"/>
</dbReference>
<evidence type="ECO:0000256" key="3">
    <source>
        <dbReference type="ARBA" id="ARBA00023163"/>
    </source>
</evidence>
<comment type="caution">
    <text evidence="5">The sequence shown here is derived from an EMBL/GenBank/DDBJ whole genome shotgun (WGS) entry which is preliminary data.</text>
</comment>
<dbReference type="PRINTS" id="PR00032">
    <property type="entry name" value="HTHARAC"/>
</dbReference>
<dbReference type="RefSeq" id="WP_137339055.1">
    <property type="nucleotide sequence ID" value="NZ_SZVO01000002.1"/>
</dbReference>
<proteinExistence type="predicted"/>
<protein>
    <submittedName>
        <fullName evidence="5">Helix-turn-helix transcriptional regulator</fullName>
    </submittedName>
</protein>
<dbReference type="Pfam" id="PF12833">
    <property type="entry name" value="HTH_18"/>
    <property type="match status" value="1"/>
</dbReference>
<sequence length="296" mass="34401">MKHFKSLSDMHRDNGFLPPEHPMLSLVRITPDLVLNFKEFTCDFYMIGLKDVKAGHWLYGRTKFDHDKGSMVFWKPRQIIEIKNLEFEEDGFILLFHEDFLLGNSLQGEIQQYSFFDYETNEALHLSPKEEKVMRALYESIASEYANNQDEYSKDIILANVNSLLRYSERFYKRQFINRKNLTGKTVTAFTKSLEKYINEDRLTKDGLPSVAEMAAQLHMSPRYLSNLLKIETGKTTQELIHIALIAVAKNKLRTGNENVSEIAFALGFENLSYFAKLFKKETGSSPKDFKNHLLN</sequence>
<organism evidence="5 6">
    <name type="scientific">Dyadobacter frigoris</name>
    <dbReference type="NCBI Taxonomy" id="2576211"/>
    <lineage>
        <taxon>Bacteria</taxon>
        <taxon>Pseudomonadati</taxon>
        <taxon>Bacteroidota</taxon>
        <taxon>Cytophagia</taxon>
        <taxon>Cytophagales</taxon>
        <taxon>Spirosomataceae</taxon>
        <taxon>Dyadobacter</taxon>
    </lineage>
</organism>
<dbReference type="AlphaFoldDB" id="A0A4U6D7G6"/>
<evidence type="ECO:0000313" key="6">
    <source>
        <dbReference type="Proteomes" id="UP000304900"/>
    </source>
</evidence>
<dbReference type="PROSITE" id="PS01124">
    <property type="entry name" value="HTH_ARAC_FAMILY_2"/>
    <property type="match status" value="1"/>
</dbReference>
<accession>A0A4U6D7G6</accession>
<keyword evidence="2" id="KW-0238">DNA-binding</keyword>
<reference evidence="5 6" key="1">
    <citation type="submission" date="2019-05" db="EMBL/GenBank/DDBJ databases">
        <title>Dyadobacter AR-3-8 sp. nov., isolated from arctic soil.</title>
        <authorList>
            <person name="Chaudhary D.K."/>
        </authorList>
    </citation>
    <scope>NUCLEOTIDE SEQUENCE [LARGE SCALE GENOMIC DNA]</scope>
    <source>
        <strain evidence="5 6">AR-3-8</strain>
    </source>
</reference>
<evidence type="ECO:0000256" key="2">
    <source>
        <dbReference type="ARBA" id="ARBA00023125"/>
    </source>
</evidence>
<feature type="domain" description="HTH araC/xylS-type" evidence="4">
    <location>
        <begin position="192"/>
        <end position="293"/>
    </location>
</feature>
<evidence type="ECO:0000313" key="5">
    <source>
        <dbReference type="EMBL" id="TKT93379.1"/>
    </source>
</evidence>
<name>A0A4U6D7G6_9BACT</name>
<keyword evidence="3" id="KW-0804">Transcription</keyword>
<keyword evidence="6" id="KW-1185">Reference proteome</keyword>